<evidence type="ECO:0000256" key="1">
    <source>
        <dbReference type="SAM" id="SignalP"/>
    </source>
</evidence>
<dbReference type="eggNOG" id="ENOG50339MI">
    <property type="taxonomic scope" value="Bacteria"/>
</dbReference>
<dbReference type="STRING" id="913325.N799_07450"/>
<dbReference type="OrthoDB" id="6049927at2"/>
<dbReference type="RefSeq" id="WP_036213514.1">
    <property type="nucleotide sequence ID" value="NZ_AVPT01000043.1"/>
</dbReference>
<comment type="caution">
    <text evidence="2">The sequence shown here is derived from an EMBL/GenBank/DDBJ whole genome shotgun (WGS) entry which is preliminary data.</text>
</comment>
<keyword evidence="1" id="KW-0732">Signal</keyword>
<dbReference type="Gene3D" id="3.30.10.10">
    <property type="entry name" value="Trypsin Inhibitor V, subunit A"/>
    <property type="match status" value="1"/>
</dbReference>
<protein>
    <recommendedName>
        <fullName evidence="4">Peptidase inhibitor I78 family protein</fullName>
    </recommendedName>
</protein>
<dbReference type="Proteomes" id="UP000029989">
    <property type="component" value="Unassembled WGS sequence"/>
</dbReference>
<organism evidence="2 3">
    <name type="scientific">Lysobacter arseniciresistens ZS79</name>
    <dbReference type="NCBI Taxonomy" id="913325"/>
    <lineage>
        <taxon>Bacteria</taxon>
        <taxon>Pseudomonadati</taxon>
        <taxon>Pseudomonadota</taxon>
        <taxon>Gammaproteobacteria</taxon>
        <taxon>Lysobacterales</taxon>
        <taxon>Lysobacteraceae</taxon>
        <taxon>Novilysobacter</taxon>
    </lineage>
</organism>
<name>A0A0A0ETI0_9GAMM</name>
<keyword evidence="3" id="KW-1185">Reference proteome</keyword>
<dbReference type="EMBL" id="AVPT01000043">
    <property type="protein sequence ID" value="KGM53408.1"/>
    <property type="molecule type" value="Genomic_DNA"/>
</dbReference>
<reference evidence="2 3" key="1">
    <citation type="journal article" date="2015" name="Stand. Genomic Sci.">
        <title>Genomic information of the arsenic-resistant bacterium Lysobacter arseniciresistens type strain ZS79(T) and comparison of Lysobacter draft genomes.</title>
        <authorList>
            <person name="Liu L."/>
            <person name="Zhang S."/>
            <person name="Luo M."/>
            <person name="Wang G."/>
        </authorList>
    </citation>
    <scope>NUCLEOTIDE SEQUENCE [LARGE SCALE GENOMIC DNA]</scope>
    <source>
        <strain evidence="2 3">ZS79</strain>
    </source>
</reference>
<feature type="signal peptide" evidence="1">
    <location>
        <begin position="1"/>
        <end position="23"/>
    </location>
</feature>
<evidence type="ECO:0008006" key="4">
    <source>
        <dbReference type="Google" id="ProtNLM"/>
    </source>
</evidence>
<proteinExistence type="predicted"/>
<dbReference type="Pfam" id="PF11720">
    <property type="entry name" value="Inhibitor_I78"/>
    <property type="match status" value="1"/>
</dbReference>
<accession>A0A0A0ETI0</accession>
<sequence length="99" mass="10398">MTRLPLIPVTVLLLSVGACTTMAPVDVPPAPATTCVAEDASSAVGRAATPEVVERARIESHSNDVRVIEPGQAVTMDYRADRLNIDVNERGAITGLRCG</sequence>
<evidence type="ECO:0000313" key="3">
    <source>
        <dbReference type="Proteomes" id="UP000029989"/>
    </source>
</evidence>
<dbReference type="PANTHER" id="PTHR39600:SF1">
    <property type="entry name" value="PEPTIDASE INHIBITOR I78 FAMILY PROTEIN"/>
    <property type="match status" value="1"/>
</dbReference>
<feature type="chain" id="PRO_5001969344" description="Peptidase inhibitor I78 family protein" evidence="1">
    <location>
        <begin position="24"/>
        <end position="99"/>
    </location>
</feature>
<gene>
    <name evidence="2" type="ORF">N799_07450</name>
</gene>
<dbReference type="AlphaFoldDB" id="A0A0A0ETI0"/>
<dbReference type="InterPro" id="IPR021719">
    <property type="entry name" value="Prot_inh_I78"/>
</dbReference>
<dbReference type="PROSITE" id="PS51257">
    <property type="entry name" value="PROKAR_LIPOPROTEIN"/>
    <property type="match status" value="1"/>
</dbReference>
<evidence type="ECO:0000313" key="2">
    <source>
        <dbReference type="EMBL" id="KGM53408.1"/>
    </source>
</evidence>
<dbReference type="PANTHER" id="PTHR39600">
    <property type="entry name" value="PEPTIDASE INHIBITOR I78 FAMILY PROTEIN"/>
    <property type="match status" value="1"/>
</dbReference>